<feature type="compositionally biased region" description="Basic and acidic residues" evidence="1">
    <location>
        <begin position="35"/>
        <end position="47"/>
    </location>
</feature>
<reference evidence="2" key="1">
    <citation type="submission" date="2014-09" db="EMBL/GenBank/DDBJ databases">
        <authorList>
            <person name="Magalhaes I.L.F."/>
            <person name="Oliveira U."/>
            <person name="Santos F.R."/>
            <person name="Vidigal T.H.D.A."/>
            <person name="Brescovit A.D."/>
            <person name="Santos A.J."/>
        </authorList>
    </citation>
    <scope>NUCLEOTIDE SEQUENCE</scope>
    <source>
        <tissue evidence="2">Shoot tissue taken approximately 20 cm above the soil surface</tissue>
    </source>
</reference>
<feature type="compositionally biased region" description="Polar residues" evidence="1">
    <location>
        <begin position="50"/>
        <end position="69"/>
    </location>
</feature>
<sequence length="83" mass="9375">MQHASGVLDNHFHYPEIILKSGKDQEEEQQQQQKVADRRSAGLEELKIACQSTSTEGGASTQSEETQGPYQYWPPDFNQDQHG</sequence>
<evidence type="ECO:0000313" key="2">
    <source>
        <dbReference type="EMBL" id="JAD19589.1"/>
    </source>
</evidence>
<name>A0A0A8Y060_ARUDO</name>
<reference evidence="2" key="2">
    <citation type="journal article" date="2015" name="Data Brief">
        <title>Shoot transcriptome of the giant reed, Arundo donax.</title>
        <authorList>
            <person name="Barrero R.A."/>
            <person name="Guerrero F.D."/>
            <person name="Moolhuijzen P."/>
            <person name="Goolsby J.A."/>
            <person name="Tidwell J."/>
            <person name="Bellgard S.E."/>
            <person name="Bellgard M.I."/>
        </authorList>
    </citation>
    <scope>NUCLEOTIDE SEQUENCE</scope>
    <source>
        <tissue evidence="2">Shoot tissue taken approximately 20 cm above the soil surface</tissue>
    </source>
</reference>
<organism evidence="2">
    <name type="scientific">Arundo donax</name>
    <name type="common">Giant reed</name>
    <name type="synonym">Donax arundinaceus</name>
    <dbReference type="NCBI Taxonomy" id="35708"/>
    <lineage>
        <taxon>Eukaryota</taxon>
        <taxon>Viridiplantae</taxon>
        <taxon>Streptophyta</taxon>
        <taxon>Embryophyta</taxon>
        <taxon>Tracheophyta</taxon>
        <taxon>Spermatophyta</taxon>
        <taxon>Magnoliopsida</taxon>
        <taxon>Liliopsida</taxon>
        <taxon>Poales</taxon>
        <taxon>Poaceae</taxon>
        <taxon>PACMAD clade</taxon>
        <taxon>Arundinoideae</taxon>
        <taxon>Arundineae</taxon>
        <taxon>Arundo</taxon>
    </lineage>
</organism>
<protein>
    <submittedName>
        <fullName evidence="2">Uncharacterized protein</fullName>
    </submittedName>
</protein>
<dbReference type="AlphaFoldDB" id="A0A0A8Y060"/>
<proteinExistence type="predicted"/>
<feature type="region of interest" description="Disordered" evidence="1">
    <location>
        <begin position="1"/>
        <end position="83"/>
    </location>
</feature>
<accession>A0A0A8Y060</accession>
<evidence type="ECO:0000256" key="1">
    <source>
        <dbReference type="SAM" id="MobiDB-lite"/>
    </source>
</evidence>
<dbReference type="EMBL" id="GBRH01278306">
    <property type="protein sequence ID" value="JAD19589.1"/>
    <property type="molecule type" value="Transcribed_RNA"/>
</dbReference>